<keyword evidence="4" id="KW-0378">Hydrolase</keyword>
<dbReference type="EMBL" id="LT607754">
    <property type="protein sequence ID" value="SCG68417.1"/>
    <property type="molecule type" value="Genomic_DNA"/>
</dbReference>
<evidence type="ECO:0000256" key="7">
    <source>
        <dbReference type="SAM" id="MobiDB-lite"/>
    </source>
</evidence>
<dbReference type="SMART" id="SM00014">
    <property type="entry name" value="acidPPc"/>
    <property type="match status" value="1"/>
</dbReference>
<feature type="transmembrane region" description="Helical" evidence="8">
    <location>
        <begin position="26"/>
        <end position="45"/>
    </location>
</feature>
<evidence type="ECO:0000256" key="1">
    <source>
        <dbReference type="ARBA" id="ARBA00004651"/>
    </source>
</evidence>
<dbReference type="GO" id="GO:0016787">
    <property type="term" value="F:hydrolase activity"/>
    <property type="evidence" value="ECO:0007669"/>
    <property type="project" value="UniProtKB-KW"/>
</dbReference>
<dbReference type="PANTHER" id="PTHR14969:SF62">
    <property type="entry name" value="DECAPRENYLPHOSPHORYL-5-PHOSPHORIBOSE PHOSPHATASE RV3807C-RELATED"/>
    <property type="match status" value="1"/>
</dbReference>
<evidence type="ECO:0000313" key="11">
    <source>
        <dbReference type="Proteomes" id="UP000198221"/>
    </source>
</evidence>
<dbReference type="InterPro" id="IPR036938">
    <property type="entry name" value="PAP2/HPO_sf"/>
</dbReference>
<organism evidence="10 11">
    <name type="scientific">Micromonospora inositola</name>
    <dbReference type="NCBI Taxonomy" id="47865"/>
    <lineage>
        <taxon>Bacteria</taxon>
        <taxon>Bacillati</taxon>
        <taxon>Actinomycetota</taxon>
        <taxon>Actinomycetes</taxon>
        <taxon>Micromonosporales</taxon>
        <taxon>Micromonosporaceae</taxon>
        <taxon>Micromonospora</taxon>
    </lineage>
</organism>
<dbReference type="Proteomes" id="UP000198221">
    <property type="component" value="Chromosome I"/>
</dbReference>
<proteinExistence type="predicted"/>
<dbReference type="RefSeq" id="WP_089014006.1">
    <property type="nucleotide sequence ID" value="NZ_LT607754.1"/>
</dbReference>
<dbReference type="InterPro" id="IPR000326">
    <property type="entry name" value="PAP2/HPO"/>
</dbReference>
<dbReference type="Gene3D" id="1.20.144.10">
    <property type="entry name" value="Phosphatidic acid phosphatase type 2/haloperoxidase"/>
    <property type="match status" value="1"/>
</dbReference>
<evidence type="ECO:0000256" key="5">
    <source>
        <dbReference type="ARBA" id="ARBA00022989"/>
    </source>
</evidence>
<dbReference type="OrthoDB" id="5243958at2"/>
<dbReference type="SUPFAM" id="SSF48317">
    <property type="entry name" value="Acid phosphatase/Vanadium-dependent haloperoxidase"/>
    <property type="match status" value="1"/>
</dbReference>
<evidence type="ECO:0000256" key="8">
    <source>
        <dbReference type="SAM" id="Phobius"/>
    </source>
</evidence>
<evidence type="ECO:0000256" key="3">
    <source>
        <dbReference type="ARBA" id="ARBA00022692"/>
    </source>
</evidence>
<keyword evidence="3 8" id="KW-0812">Transmembrane</keyword>
<keyword evidence="11" id="KW-1185">Reference proteome</keyword>
<comment type="subcellular location">
    <subcellularLocation>
        <location evidence="1">Cell membrane</location>
        <topology evidence="1">Multi-pass membrane protein</topology>
    </subcellularLocation>
</comment>
<protein>
    <submittedName>
        <fullName evidence="10">Undecaprenyl-diphosphatase</fullName>
    </submittedName>
</protein>
<reference evidence="11" key="1">
    <citation type="submission" date="2016-06" db="EMBL/GenBank/DDBJ databases">
        <authorList>
            <person name="Varghese N."/>
            <person name="Submissions Spin"/>
        </authorList>
    </citation>
    <scope>NUCLEOTIDE SEQUENCE [LARGE SCALE GENOMIC DNA]</scope>
    <source>
        <strain evidence="11">DSM 43819</strain>
    </source>
</reference>
<keyword evidence="2" id="KW-1003">Cell membrane</keyword>
<dbReference type="Pfam" id="PF01569">
    <property type="entry name" value="PAP2"/>
    <property type="match status" value="1"/>
</dbReference>
<sequence length="214" mass="22385">MDVGLFDEVNRFAMATPWLHAAVTGYAAYGVLLFAALMLAGWWYARGTNDPARVAAAVLVPVATLLAVAVNQPFVSAFHEARPYTSHPGILVLATRSTDFSFPSDHSVLAGAAVAGLWFVSRRLGLVTAVAALAMGFARIYIAAHYPHDVLAGLVLGAVVAVVVVLLARPLTTRLVTATGRTALRPLVSTEPPTRPGPVVAAGPGRTPPEVTGR</sequence>
<evidence type="ECO:0000259" key="9">
    <source>
        <dbReference type="SMART" id="SM00014"/>
    </source>
</evidence>
<gene>
    <name evidence="10" type="ORF">GA0070613_4450</name>
</gene>
<dbReference type="PANTHER" id="PTHR14969">
    <property type="entry name" value="SPHINGOSINE-1-PHOSPHATE PHOSPHOHYDROLASE"/>
    <property type="match status" value="1"/>
</dbReference>
<name>A0A1C5JCW6_9ACTN</name>
<feature type="domain" description="Phosphatidic acid phosphatase type 2/haloperoxidase" evidence="9">
    <location>
        <begin position="60"/>
        <end position="165"/>
    </location>
</feature>
<keyword evidence="5 8" id="KW-1133">Transmembrane helix</keyword>
<feature type="region of interest" description="Disordered" evidence="7">
    <location>
        <begin position="187"/>
        <end position="214"/>
    </location>
</feature>
<feature type="transmembrane region" description="Helical" evidence="8">
    <location>
        <begin position="52"/>
        <end position="70"/>
    </location>
</feature>
<dbReference type="GO" id="GO:0005886">
    <property type="term" value="C:plasma membrane"/>
    <property type="evidence" value="ECO:0007669"/>
    <property type="project" value="UniProtKB-SubCell"/>
</dbReference>
<evidence type="ECO:0000256" key="2">
    <source>
        <dbReference type="ARBA" id="ARBA00022475"/>
    </source>
</evidence>
<feature type="transmembrane region" description="Helical" evidence="8">
    <location>
        <begin position="126"/>
        <end position="144"/>
    </location>
</feature>
<evidence type="ECO:0000256" key="4">
    <source>
        <dbReference type="ARBA" id="ARBA00022801"/>
    </source>
</evidence>
<dbReference type="AlphaFoldDB" id="A0A1C5JCW6"/>
<keyword evidence="6 8" id="KW-0472">Membrane</keyword>
<feature type="transmembrane region" description="Helical" evidence="8">
    <location>
        <begin position="150"/>
        <end position="168"/>
    </location>
</feature>
<accession>A0A1C5JCW6</accession>
<evidence type="ECO:0000256" key="6">
    <source>
        <dbReference type="ARBA" id="ARBA00023136"/>
    </source>
</evidence>
<evidence type="ECO:0000313" key="10">
    <source>
        <dbReference type="EMBL" id="SCG68417.1"/>
    </source>
</evidence>